<organism evidence="13 14">
    <name type="scientific">Bradyrhizobium ottawaense</name>
    <dbReference type="NCBI Taxonomy" id="931866"/>
    <lineage>
        <taxon>Bacteria</taxon>
        <taxon>Pseudomonadati</taxon>
        <taxon>Pseudomonadota</taxon>
        <taxon>Alphaproteobacteria</taxon>
        <taxon>Hyphomicrobiales</taxon>
        <taxon>Nitrobacteraceae</taxon>
        <taxon>Bradyrhizobium</taxon>
    </lineage>
</organism>
<dbReference type="PROSITE" id="PS52016">
    <property type="entry name" value="TONB_DEPENDENT_REC_3"/>
    <property type="match status" value="1"/>
</dbReference>
<dbReference type="CDD" id="cd01347">
    <property type="entry name" value="ligand_gated_channel"/>
    <property type="match status" value="1"/>
</dbReference>
<dbReference type="InterPro" id="IPR039426">
    <property type="entry name" value="TonB-dep_rcpt-like"/>
</dbReference>
<dbReference type="InterPro" id="IPR012910">
    <property type="entry name" value="Plug_dom"/>
</dbReference>
<name>A0A2U8PEH7_9BRAD</name>
<protein>
    <submittedName>
        <fullName evidence="13">TonB-dependent receptor</fullName>
    </submittedName>
</protein>
<evidence type="ECO:0000259" key="11">
    <source>
        <dbReference type="Pfam" id="PF00593"/>
    </source>
</evidence>
<evidence type="ECO:0000313" key="13">
    <source>
        <dbReference type="EMBL" id="AWL96165.1"/>
    </source>
</evidence>
<feature type="region of interest" description="Disordered" evidence="10">
    <location>
        <begin position="61"/>
        <end position="104"/>
    </location>
</feature>
<dbReference type="GO" id="GO:0009279">
    <property type="term" value="C:cell outer membrane"/>
    <property type="evidence" value="ECO:0007669"/>
    <property type="project" value="UniProtKB-SubCell"/>
</dbReference>
<feature type="domain" description="TonB-dependent receptor plug" evidence="12">
    <location>
        <begin position="116"/>
        <end position="220"/>
    </location>
</feature>
<dbReference type="InterPro" id="IPR037066">
    <property type="entry name" value="Plug_dom_sf"/>
</dbReference>
<accession>A0A2U8PEH7</accession>
<evidence type="ECO:0000256" key="3">
    <source>
        <dbReference type="ARBA" id="ARBA00022452"/>
    </source>
</evidence>
<dbReference type="KEGG" id="bot:CIT37_31555"/>
<keyword evidence="13" id="KW-0675">Receptor</keyword>
<dbReference type="PANTHER" id="PTHR30069">
    <property type="entry name" value="TONB-DEPENDENT OUTER MEMBRANE RECEPTOR"/>
    <property type="match status" value="1"/>
</dbReference>
<proteinExistence type="inferred from homology"/>
<keyword evidence="6 8" id="KW-0472">Membrane</keyword>
<gene>
    <name evidence="13" type="ORF">CIT37_31555</name>
</gene>
<dbReference type="Gene3D" id="2.170.130.10">
    <property type="entry name" value="TonB-dependent receptor, plug domain"/>
    <property type="match status" value="1"/>
</dbReference>
<dbReference type="GO" id="GO:0015344">
    <property type="term" value="F:siderophore uptake transmembrane transporter activity"/>
    <property type="evidence" value="ECO:0007669"/>
    <property type="project" value="TreeGrafter"/>
</dbReference>
<keyword evidence="2 8" id="KW-0813">Transport</keyword>
<evidence type="ECO:0000256" key="10">
    <source>
        <dbReference type="SAM" id="MobiDB-lite"/>
    </source>
</evidence>
<evidence type="ECO:0000256" key="1">
    <source>
        <dbReference type="ARBA" id="ARBA00004571"/>
    </source>
</evidence>
<sequence>MSPSLGRGRSWRAGRTQGTVLLSWTASALLLPALAGEACLAQSAAPGAAVQLDPVVVEAPKSAAKPAAASRERVAARRGAAKPQPRRGDNPGDEVAGHAAPPASVQERFEALAGGVALARREDLSPTGNPTVSRALSGVPGVVVQNFFGGNDQPRIQIRGSGLQQNPVERGLLVLQNGLPINRADGSYIVGFANPQQAEAIEVYRGYIANRLGATVLGGALNFVSPTGSSSLGTQAAISGGSFGQINASAQTGGRKDNVDALVQADFSRRDGFRDYNSSERSSFNANVGAVLSENVSTRFFIGYTDLGFDVAGPLTKSAMQANPRQVFAGPTFIPPSTSINPGPNVVRDRPRREAEQFVAGSRTTATFDAHLFDVALGYTHTDDMFRFPISSGVRATRGDDATGVFRYAYKPDSAAALPLLETTAQYSVGSADRENFINQAGQTGAKFGESRLDATTLALHTGLNLPVWDRITVSPAIAYGYATRDNDDVYRSATRPTIAYNPANPTMLLPNGAVPTQSSSYARSYSAWSPSLGVTFRPVAGQTIFAAVSRSFEPPSHDDLLATVNGTPNSSAGRPTPGNPGLVAAAFATPDLKAQTATTVEGGWRGRAGILSWDAVSYYSWVDNELLSLRDSTGALMAAFNADRTTHLGVELGLGVRITPRLTGRVAYTYQDFRFDNDPLRGNNRLAGAPPHLVNAVLQYQATDAWKLEGAVRWSPGHMPVDNMNTLFADPFVVADVRTEYRISERFAVFGEITNLFNATYAASTLIVDQARPDQAAFMPGDGRGYYGGIRARF</sequence>
<dbReference type="GeneID" id="92967189"/>
<evidence type="ECO:0000313" key="14">
    <source>
        <dbReference type="Proteomes" id="UP000215703"/>
    </source>
</evidence>
<keyword evidence="7 8" id="KW-0998">Cell outer membrane</keyword>
<dbReference type="RefSeq" id="WP_095424172.1">
    <property type="nucleotide sequence ID" value="NZ_CP029425.2"/>
</dbReference>
<keyword evidence="5 9" id="KW-0798">TonB box</keyword>
<evidence type="ECO:0000256" key="6">
    <source>
        <dbReference type="ARBA" id="ARBA00023136"/>
    </source>
</evidence>
<dbReference type="InterPro" id="IPR036942">
    <property type="entry name" value="Beta-barrel_TonB_sf"/>
</dbReference>
<evidence type="ECO:0000256" key="9">
    <source>
        <dbReference type="RuleBase" id="RU003357"/>
    </source>
</evidence>
<reference evidence="13 14" key="2">
    <citation type="journal article" date="2017" name="Syst. Appl. Microbiol.">
        <title>Soybeans inoculated with root zone soils of Canadian native legumes harbour diverse and novel Bradyrhizobium spp. that possess agricultural potential.</title>
        <authorList>
            <person name="Bromfield E.S.P."/>
            <person name="Cloutier S."/>
            <person name="Tambong J.T."/>
            <person name="Tran Thi T.V."/>
        </authorList>
    </citation>
    <scope>NUCLEOTIDE SEQUENCE [LARGE SCALE GENOMIC DNA]</scope>
    <source>
        <strain evidence="13 14">OO99</strain>
    </source>
</reference>
<comment type="similarity">
    <text evidence="8 9">Belongs to the TonB-dependent receptor family.</text>
</comment>
<evidence type="ECO:0000256" key="8">
    <source>
        <dbReference type="PROSITE-ProRule" id="PRU01360"/>
    </source>
</evidence>
<evidence type="ECO:0000259" key="12">
    <source>
        <dbReference type="Pfam" id="PF07715"/>
    </source>
</evidence>
<keyword evidence="4 8" id="KW-0812">Transmembrane</keyword>
<dbReference type="PANTHER" id="PTHR30069:SF28">
    <property type="entry name" value="TONB-DEPENDENT RECEPTOR YNCD-RELATED"/>
    <property type="match status" value="1"/>
</dbReference>
<dbReference type="EMBL" id="CP029425">
    <property type="protein sequence ID" value="AWL96165.1"/>
    <property type="molecule type" value="Genomic_DNA"/>
</dbReference>
<dbReference type="AlphaFoldDB" id="A0A2U8PEH7"/>
<keyword evidence="3 8" id="KW-1134">Transmembrane beta strand</keyword>
<feature type="domain" description="TonB-dependent receptor-like beta-barrel" evidence="11">
    <location>
        <begin position="328"/>
        <end position="757"/>
    </location>
</feature>
<comment type="subcellular location">
    <subcellularLocation>
        <location evidence="1 8">Cell outer membrane</location>
        <topology evidence="1 8">Multi-pass membrane protein</topology>
    </subcellularLocation>
</comment>
<dbReference type="Gene3D" id="2.40.170.20">
    <property type="entry name" value="TonB-dependent receptor, beta-barrel domain"/>
    <property type="match status" value="1"/>
</dbReference>
<evidence type="ECO:0000256" key="5">
    <source>
        <dbReference type="ARBA" id="ARBA00023077"/>
    </source>
</evidence>
<dbReference type="Pfam" id="PF00593">
    <property type="entry name" value="TonB_dep_Rec_b-barrel"/>
    <property type="match status" value="1"/>
</dbReference>
<dbReference type="InterPro" id="IPR000531">
    <property type="entry name" value="Beta-barrel_TonB"/>
</dbReference>
<evidence type="ECO:0000256" key="7">
    <source>
        <dbReference type="ARBA" id="ARBA00023237"/>
    </source>
</evidence>
<evidence type="ECO:0000256" key="4">
    <source>
        <dbReference type="ARBA" id="ARBA00022692"/>
    </source>
</evidence>
<dbReference type="GO" id="GO:0044718">
    <property type="term" value="P:siderophore transmembrane transport"/>
    <property type="evidence" value="ECO:0007669"/>
    <property type="project" value="TreeGrafter"/>
</dbReference>
<evidence type="ECO:0000256" key="2">
    <source>
        <dbReference type="ARBA" id="ARBA00022448"/>
    </source>
</evidence>
<dbReference type="Pfam" id="PF07715">
    <property type="entry name" value="Plug"/>
    <property type="match status" value="1"/>
</dbReference>
<reference evidence="13 14" key="1">
    <citation type="journal article" date="2014" name="Int. J. Syst. Evol. Microbiol.">
        <title>Bradyrhizobium ottawaense sp. nov., a symbiotic nitrogen fixing bacterium from root nodules of soybeans in Canada.</title>
        <authorList>
            <person name="Yu X."/>
            <person name="Cloutier S."/>
            <person name="Tambong J.T."/>
            <person name="Bromfield E.S."/>
        </authorList>
    </citation>
    <scope>NUCLEOTIDE SEQUENCE [LARGE SCALE GENOMIC DNA]</scope>
    <source>
        <strain evidence="13 14">OO99</strain>
    </source>
</reference>
<dbReference type="Proteomes" id="UP000215703">
    <property type="component" value="Chromosome"/>
</dbReference>
<dbReference type="SUPFAM" id="SSF56935">
    <property type="entry name" value="Porins"/>
    <property type="match status" value="1"/>
</dbReference>